<gene>
    <name evidence="1" type="ORF">DU504_14880</name>
</gene>
<name>A0A368ND28_9EURY</name>
<protein>
    <submittedName>
        <fullName evidence="1">Uncharacterized protein</fullName>
    </submittedName>
</protein>
<organism evidence="1 2">
    <name type="scientific">Haloplanus salinus</name>
    <dbReference type="NCBI Taxonomy" id="1126245"/>
    <lineage>
        <taxon>Archaea</taxon>
        <taxon>Methanobacteriati</taxon>
        <taxon>Methanobacteriota</taxon>
        <taxon>Stenosarchaea group</taxon>
        <taxon>Halobacteria</taxon>
        <taxon>Halobacteriales</taxon>
        <taxon>Haloferacaceae</taxon>
        <taxon>Haloplanus</taxon>
    </lineage>
</organism>
<dbReference type="Proteomes" id="UP000252189">
    <property type="component" value="Unassembled WGS sequence"/>
</dbReference>
<evidence type="ECO:0000313" key="2">
    <source>
        <dbReference type="Proteomes" id="UP000252189"/>
    </source>
</evidence>
<keyword evidence="2" id="KW-1185">Reference proteome</keyword>
<reference evidence="1 2" key="1">
    <citation type="submission" date="2018-07" db="EMBL/GenBank/DDBJ databases">
        <title>Genome sequences of Haloplanus salinus JCM 18368T.</title>
        <authorList>
            <person name="Kim Y.B."/>
            <person name="Roh S.W."/>
        </authorList>
    </citation>
    <scope>NUCLEOTIDE SEQUENCE [LARGE SCALE GENOMIC DNA]</scope>
    <source>
        <strain evidence="1 2">JCM 18368</strain>
    </source>
</reference>
<accession>A0A368ND28</accession>
<dbReference type="EMBL" id="QPHM01000001">
    <property type="protein sequence ID" value="RCU48472.1"/>
    <property type="molecule type" value="Genomic_DNA"/>
</dbReference>
<sequence length="108" mass="12447">MMDITEILDEEMMETTDEERIELTIETLEKVGAQLEEIESWMYSDGGMLYPDQKVMIGMLKVLTKCTKRSCENRFNGEDDSASVEQATTLLWLVHDDSVLKRTYLSEA</sequence>
<dbReference type="AlphaFoldDB" id="A0A368ND28"/>
<evidence type="ECO:0000313" key="1">
    <source>
        <dbReference type="EMBL" id="RCU48472.1"/>
    </source>
</evidence>
<proteinExistence type="predicted"/>
<comment type="caution">
    <text evidence="1">The sequence shown here is derived from an EMBL/GenBank/DDBJ whole genome shotgun (WGS) entry which is preliminary data.</text>
</comment>